<dbReference type="RefSeq" id="XP_053531102.1">
    <property type="nucleotide sequence ID" value="XM_053675127.1"/>
</dbReference>
<keyword evidence="2" id="KW-1185">Reference proteome</keyword>
<dbReference type="KEGG" id="ipu:128629034"/>
<gene>
    <name evidence="3" type="primary">LOC128629034</name>
</gene>
<sequence length="236" mass="26998">MDPIPKFKRNYLLCPVCKKTWDCLSVHLHRVCMKTDPEEAIEAVVERATAEMRVLLAKGRVINYDRPGQILGSADPMSRLIEELESRFLVVTDVPPPLPTTTARAEPSSSRATQPTELDSEQSESSCQRWKSSFETFQCNPGVQWANPVRKLMAEKGLYKKHSIDHALLKNFSSFLWKDLQNPKQEVENVARFLCYMDPRAPSLEFVRDREKTQQFLRELTDVGLSKQLNLSTGKT</sequence>
<dbReference type="Proteomes" id="UP000221080">
    <property type="component" value="Chromosome 24"/>
</dbReference>
<organism evidence="2 3">
    <name type="scientific">Ictalurus punctatus</name>
    <name type="common">Channel catfish</name>
    <name type="synonym">Silurus punctatus</name>
    <dbReference type="NCBI Taxonomy" id="7998"/>
    <lineage>
        <taxon>Eukaryota</taxon>
        <taxon>Metazoa</taxon>
        <taxon>Chordata</taxon>
        <taxon>Craniata</taxon>
        <taxon>Vertebrata</taxon>
        <taxon>Euteleostomi</taxon>
        <taxon>Actinopterygii</taxon>
        <taxon>Neopterygii</taxon>
        <taxon>Teleostei</taxon>
        <taxon>Ostariophysi</taxon>
        <taxon>Siluriformes</taxon>
        <taxon>Ictaluridae</taxon>
        <taxon>Ictalurus</taxon>
    </lineage>
</organism>
<evidence type="ECO:0000313" key="2">
    <source>
        <dbReference type="Proteomes" id="UP000221080"/>
    </source>
</evidence>
<name>A0A9F7R983_ICTPU</name>
<protein>
    <submittedName>
        <fullName evidence="3">Uncharacterized protein LOC128629034</fullName>
    </submittedName>
</protein>
<feature type="compositionally biased region" description="Polar residues" evidence="1">
    <location>
        <begin position="107"/>
        <end position="125"/>
    </location>
</feature>
<dbReference type="OrthoDB" id="9907715at2759"/>
<dbReference type="AlphaFoldDB" id="A0A9F7R983"/>
<proteinExistence type="predicted"/>
<evidence type="ECO:0000313" key="3">
    <source>
        <dbReference type="RefSeq" id="XP_053531102.1"/>
    </source>
</evidence>
<evidence type="ECO:0000256" key="1">
    <source>
        <dbReference type="SAM" id="MobiDB-lite"/>
    </source>
</evidence>
<reference evidence="2" key="1">
    <citation type="journal article" date="2016" name="Nat. Commun.">
        <title>The channel catfish genome sequence provides insights into the evolution of scale formation in teleosts.</title>
        <authorList>
            <person name="Liu Z."/>
            <person name="Liu S."/>
            <person name="Yao J."/>
            <person name="Bao L."/>
            <person name="Zhang J."/>
            <person name="Li Y."/>
            <person name="Jiang C."/>
            <person name="Sun L."/>
            <person name="Wang R."/>
            <person name="Zhang Y."/>
            <person name="Zhou T."/>
            <person name="Zeng Q."/>
            <person name="Fu Q."/>
            <person name="Gao S."/>
            <person name="Li N."/>
            <person name="Koren S."/>
            <person name="Jiang Y."/>
            <person name="Zimin A."/>
            <person name="Xu P."/>
            <person name="Phillippy A.M."/>
            <person name="Geng X."/>
            <person name="Song L."/>
            <person name="Sun F."/>
            <person name="Li C."/>
            <person name="Wang X."/>
            <person name="Chen A."/>
            <person name="Jin Y."/>
            <person name="Yuan Z."/>
            <person name="Yang Y."/>
            <person name="Tan S."/>
            <person name="Peatman E."/>
            <person name="Lu J."/>
            <person name="Qin Z."/>
            <person name="Dunham R."/>
            <person name="Li Z."/>
            <person name="Sonstegard T."/>
            <person name="Feng J."/>
            <person name="Danzmann R.G."/>
            <person name="Schroeder S."/>
            <person name="Scheffler B."/>
            <person name="Duke M.V."/>
            <person name="Ballard L."/>
            <person name="Kucuktas H."/>
            <person name="Kaltenboeck L."/>
            <person name="Liu H."/>
            <person name="Armbruster J."/>
            <person name="Xie Y."/>
            <person name="Kirby M.L."/>
            <person name="Tian Y."/>
            <person name="Flanagan M.E."/>
            <person name="Mu W."/>
            <person name="Waldbieser G.C."/>
        </authorList>
    </citation>
    <scope>NUCLEOTIDE SEQUENCE [LARGE SCALE GENOMIC DNA]</scope>
    <source>
        <strain evidence="2">SDA103</strain>
    </source>
</reference>
<reference evidence="3" key="2">
    <citation type="submission" date="2025-08" db="UniProtKB">
        <authorList>
            <consortium name="RefSeq"/>
        </authorList>
    </citation>
    <scope>IDENTIFICATION</scope>
    <source>
        <tissue evidence="3">Blood</tissue>
    </source>
</reference>
<accession>A0A9F7R983</accession>
<dbReference type="GeneID" id="128629034"/>
<feature type="region of interest" description="Disordered" evidence="1">
    <location>
        <begin position="93"/>
        <end position="125"/>
    </location>
</feature>
<dbReference type="PANTHER" id="PTHR47306:SF2">
    <property type="entry name" value="CORE-BINDING (CB) DOMAIN-CONTAINING PROTEIN"/>
    <property type="match status" value="1"/>
</dbReference>
<dbReference type="PANTHER" id="PTHR47306">
    <property type="entry name" value="SI:CH211-178J18.4-RELATED"/>
    <property type="match status" value="1"/>
</dbReference>